<dbReference type="InterPro" id="IPR027417">
    <property type="entry name" value="P-loop_NTPase"/>
</dbReference>
<dbReference type="CDD" id="cd00009">
    <property type="entry name" value="AAA"/>
    <property type="match status" value="1"/>
</dbReference>
<dbReference type="PIRSF" id="PIRSF003073">
    <property type="entry name" value="DNAC_TnpB_IstB"/>
    <property type="match status" value="1"/>
</dbReference>
<dbReference type="GO" id="GO:0006260">
    <property type="term" value="P:DNA replication"/>
    <property type="evidence" value="ECO:0007669"/>
    <property type="project" value="TreeGrafter"/>
</dbReference>
<name>A0A6L8Q6U4_9ACTN</name>
<evidence type="ECO:0000259" key="3">
    <source>
        <dbReference type="Pfam" id="PF01695"/>
    </source>
</evidence>
<dbReference type="Pfam" id="PF01695">
    <property type="entry name" value="IstB_IS21"/>
    <property type="match status" value="1"/>
</dbReference>
<dbReference type="InterPro" id="IPR002611">
    <property type="entry name" value="IstB_ATP-bd"/>
</dbReference>
<dbReference type="GO" id="GO:0005524">
    <property type="term" value="F:ATP binding"/>
    <property type="evidence" value="ECO:0007669"/>
    <property type="project" value="UniProtKB-KW"/>
</dbReference>
<dbReference type="Gene3D" id="3.40.50.300">
    <property type="entry name" value="P-loop containing nucleotide triphosphate hydrolases"/>
    <property type="match status" value="1"/>
</dbReference>
<dbReference type="InterPro" id="IPR047661">
    <property type="entry name" value="IstB"/>
</dbReference>
<dbReference type="EMBL" id="VJNE01000030">
    <property type="protein sequence ID" value="MZG28988.1"/>
    <property type="molecule type" value="Genomic_DNA"/>
</dbReference>
<dbReference type="Proteomes" id="UP000472380">
    <property type="component" value="Unassembled WGS sequence"/>
</dbReference>
<reference evidence="4 5" key="1">
    <citation type="submission" date="2019-07" db="EMBL/GenBank/DDBJ databases">
        <title>Draft genome sequence of Adlercreutzia equolifaciens IPLA 37004, a human intestinal strain that does not produces equol from daidzein.</title>
        <authorList>
            <person name="Vazquez L."/>
            <person name="Florez A.B."/>
            <person name="Mayo B."/>
        </authorList>
    </citation>
    <scope>NUCLEOTIDE SEQUENCE [LARGE SCALE GENOMIC DNA]</scope>
    <source>
        <strain evidence="4 5">IPLA 37004</strain>
    </source>
</reference>
<dbReference type="SUPFAM" id="SSF52540">
    <property type="entry name" value="P-loop containing nucleoside triphosphate hydrolases"/>
    <property type="match status" value="1"/>
</dbReference>
<comment type="caution">
    <text evidence="4">The sequence shown here is derived from an EMBL/GenBank/DDBJ whole genome shotgun (WGS) entry which is preliminary data.</text>
</comment>
<feature type="domain" description="IstB-like ATP-binding" evidence="3">
    <location>
        <begin position="11"/>
        <end position="244"/>
    </location>
</feature>
<proteinExistence type="predicted"/>
<dbReference type="PANTHER" id="PTHR30050:SF4">
    <property type="entry name" value="ATP-BINDING PROTEIN RV3427C IN INSERTION SEQUENCE-RELATED"/>
    <property type="match status" value="1"/>
</dbReference>
<keyword evidence="1" id="KW-0547">Nucleotide-binding</keyword>
<dbReference type="AlphaFoldDB" id="A0A6L8Q6U4"/>
<sequence length="247" mass="28304">MMASQSTMDKLHDMRLSVMARAYRDQEELPAASGLSFDERLAMIVDAEWDSRRTNKRLRHLRQAGFPEQDANIADVRYDDDRKLDRAQMAELSNCSWIASRRNIIVTGASGAGKTWISNALGVAACNAFYTVRYTRLPELLDELTVFKDEEWLKQRKKYIKCDLLIIDDWLLEQVKPNEAREIMEVIEARDRTGSLILCSQFPPSAWHANLGNGAIADAVIDRVVYKSYTIHIAGEESMRKRMRGME</sequence>
<evidence type="ECO:0000256" key="1">
    <source>
        <dbReference type="ARBA" id="ARBA00022741"/>
    </source>
</evidence>
<accession>A0A6L8Q6U4</accession>
<evidence type="ECO:0000313" key="5">
    <source>
        <dbReference type="Proteomes" id="UP000472380"/>
    </source>
</evidence>
<dbReference type="PANTHER" id="PTHR30050">
    <property type="entry name" value="CHROMOSOMAL REPLICATION INITIATOR PROTEIN DNAA"/>
    <property type="match status" value="1"/>
</dbReference>
<dbReference type="InterPro" id="IPR028350">
    <property type="entry name" value="DNAC/IstB-like"/>
</dbReference>
<protein>
    <submittedName>
        <fullName evidence="4">AAA family ATPase</fullName>
    </submittedName>
</protein>
<evidence type="ECO:0000313" key="4">
    <source>
        <dbReference type="EMBL" id="MZG28988.1"/>
    </source>
</evidence>
<dbReference type="NCBIfam" id="NF038214">
    <property type="entry name" value="IS21_help_AAA"/>
    <property type="match status" value="1"/>
</dbReference>
<evidence type="ECO:0000256" key="2">
    <source>
        <dbReference type="ARBA" id="ARBA00022840"/>
    </source>
</evidence>
<organism evidence="4 5">
    <name type="scientific">Adlercreutzia equolifaciens</name>
    <dbReference type="NCBI Taxonomy" id="446660"/>
    <lineage>
        <taxon>Bacteria</taxon>
        <taxon>Bacillati</taxon>
        <taxon>Actinomycetota</taxon>
        <taxon>Coriobacteriia</taxon>
        <taxon>Eggerthellales</taxon>
        <taxon>Eggerthellaceae</taxon>
        <taxon>Adlercreutzia</taxon>
    </lineage>
</organism>
<keyword evidence="2" id="KW-0067">ATP-binding</keyword>
<gene>
    <name evidence="4" type="ORF">FM068_10435</name>
</gene>